<evidence type="ECO:0008006" key="4">
    <source>
        <dbReference type="Google" id="ProtNLM"/>
    </source>
</evidence>
<evidence type="ECO:0000313" key="2">
    <source>
        <dbReference type="EMBL" id="KAJ9621376.1"/>
    </source>
</evidence>
<dbReference type="PANTHER" id="PTHR37012:SF7">
    <property type="entry name" value="B-ZIP TRANSCRIPTION FACTOR (EUROFUNG)-RELATED"/>
    <property type="match status" value="1"/>
</dbReference>
<sequence>MADSTAENNYNNDAEGKKKPRQRTERKKIQDRLAQRANRERTKQRIAALEEALNSLQSGDDPSCTASLTRTIANLRNNNHQLRYTLDRLRSLVDQVPLVPEGDAGGTDPDFAPWASSPDAKFSESKQPVAFIPEVQPTGAALAQGNAFELDHPITISTPTKPSPPRVTVTVPPGAACAAPEEGVLENGTCGEDILTAKGTFADNVLVTTADTMSDHDTTADKVEVDHFDLDLLDVFDQTDMGIWNTYEPAALFKSPSSNLEIAGGIVPDTEKWHLGNSAYFGALDSVKRRVKSASTMDFQVAFQAMLWGWQNVGHAAEHPVWYALREVDQRIFGTWTSVAQRIAMVFVCQTLIQYREDPTPENLSRVPGFLRPRPSQERLAHPVVIDFLIWPGMRDRMVFEHEKYSASGLFSAAYVENFSFFWPYSDKEIFVYDPFRDRHEFSPVFLQHVYNYENWTMKPGFFERCPEMRYDVPVFQRSSSMFQPVASY</sequence>
<protein>
    <recommendedName>
        <fullName evidence="4">BZIP transcription factor</fullName>
    </recommendedName>
</protein>
<gene>
    <name evidence="2" type="ORF">H2204_011937</name>
</gene>
<keyword evidence="3" id="KW-1185">Reference proteome</keyword>
<dbReference type="Pfam" id="PF11905">
    <property type="entry name" value="DUF3425"/>
    <property type="match status" value="1"/>
</dbReference>
<proteinExistence type="predicted"/>
<dbReference type="InterPro" id="IPR046347">
    <property type="entry name" value="bZIP_sf"/>
</dbReference>
<evidence type="ECO:0000256" key="1">
    <source>
        <dbReference type="SAM" id="MobiDB-lite"/>
    </source>
</evidence>
<dbReference type="SUPFAM" id="SSF57959">
    <property type="entry name" value="Leucine zipper domain"/>
    <property type="match status" value="1"/>
</dbReference>
<feature type="region of interest" description="Disordered" evidence="1">
    <location>
        <begin position="1"/>
        <end position="42"/>
    </location>
</feature>
<dbReference type="Gene3D" id="1.20.5.170">
    <property type="match status" value="1"/>
</dbReference>
<feature type="compositionally biased region" description="Polar residues" evidence="1">
    <location>
        <begin position="1"/>
        <end position="12"/>
    </location>
</feature>
<evidence type="ECO:0000313" key="3">
    <source>
        <dbReference type="Proteomes" id="UP001172681"/>
    </source>
</evidence>
<name>A0AA38XTA6_9EURO</name>
<dbReference type="InterPro" id="IPR021833">
    <property type="entry name" value="DUF3425"/>
</dbReference>
<dbReference type="EMBL" id="JAPDRN010000115">
    <property type="protein sequence ID" value="KAJ9621376.1"/>
    <property type="molecule type" value="Genomic_DNA"/>
</dbReference>
<dbReference type="Proteomes" id="UP001172681">
    <property type="component" value="Unassembled WGS sequence"/>
</dbReference>
<dbReference type="CDD" id="cd14688">
    <property type="entry name" value="bZIP_YAP"/>
    <property type="match status" value="1"/>
</dbReference>
<dbReference type="GO" id="GO:0003700">
    <property type="term" value="F:DNA-binding transcription factor activity"/>
    <property type="evidence" value="ECO:0007669"/>
    <property type="project" value="InterPro"/>
</dbReference>
<reference evidence="2" key="1">
    <citation type="submission" date="2022-10" db="EMBL/GenBank/DDBJ databases">
        <title>Culturing micro-colonial fungi from biological soil crusts in the Mojave desert and describing Neophaeococcomyces mojavensis, and introducing the new genera and species Taxawa tesnikishii.</title>
        <authorList>
            <person name="Kurbessoian T."/>
            <person name="Stajich J.E."/>
        </authorList>
    </citation>
    <scope>NUCLEOTIDE SEQUENCE</scope>
    <source>
        <strain evidence="2">TK_35</strain>
    </source>
</reference>
<feature type="compositionally biased region" description="Basic and acidic residues" evidence="1">
    <location>
        <begin position="27"/>
        <end position="42"/>
    </location>
</feature>
<organism evidence="2 3">
    <name type="scientific">Knufia peltigerae</name>
    <dbReference type="NCBI Taxonomy" id="1002370"/>
    <lineage>
        <taxon>Eukaryota</taxon>
        <taxon>Fungi</taxon>
        <taxon>Dikarya</taxon>
        <taxon>Ascomycota</taxon>
        <taxon>Pezizomycotina</taxon>
        <taxon>Eurotiomycetes</taxon>
        <taxon>Chaetothyriomycetidae</taxon>
        <taxon>Chaetothyriales</taxon>
        <taxon>Trichomeriaceae</taxon>
        <taxon>Knufia</taxon>
    </lineage>
</organism>
<dbReference type="PANTHER" id="PTHR37012">
    <property type="entry name" value="B-ZIP TRANSCRIPTION FACTOR (EUROFUNG)-RELATED"/>
    <property type="match status" value="1"/>
</dbReference>
<accession>A0AA38XTA6</accession>
<comment type="caution">
    <text evidence="2">The sequence shown here is derived from an EMBL/GenBank/DDBJ whole genome shotgun (WGS) entry which is preliminary data.</text>
</comment>
<dbReference type="AlphaFoldDB" id="A0AA38XTA6"/>